<evidence type="ECO:0000313" key="1">
    <source>
        <dbReference type="EMBL" id="QHR92648.1"/>
    </source>
</evidence>
<geneLocation type="mitochondrion" evidence="1"/>
<protein>
    <submittedName>
        <fullName evidence="1">Uncharacterized protein</fullName>
    </submittedName>
</protein>
<accession>A0A6B9XRT4</accession>
<keyword evidence="1" id="KW-0496">Mitochondrion</keyword>
<gene>
    <name evidence="1" type="primary">orf06750</name>
    <name evidence="1" type="ORF">Q903MT_gene6696</name>
</gene>
<sequence length="41" mass="4858">MISLLWMENLSALYKMKWMDTYKNITISMGASMFRSSSWFG</sequence>
<name>A0A6B9XRT4_PICSI</name>
<proteinExistence type="predicted"/>
<dbReference type="AlphaFoldDB" id="A0A6B9XRT4"/>
<reference evidence="1" key="1">
    <citation type="submission" date="2019-03" db="EMBL/GenBank/DDBJ databases">
        <title>Largest Complete Mitochondrial Genome of a Gymnosperm, Sitka Spruce (Picea sitchensis), Indicates Complex Physical Structure.</title>
        <authorList>
            <person name="Jackman S.D."/>
            <person name="Coombe L."/>
            <person name="Warren R."/>
            <person name="Kirk H."/>
            <person name="Trinh E."/>
            <person name="McLeod T."/>
            <person name="Pleasance S."/>
            <person name="Pandoh P."/>
            <person name="Zhao Y."/>
            <person name="Coope R."/>
            <person name="Bousquet J."/>
            <person name="Bohlmann J.C."/>
            <person name="Jones S.J.M."/>
            <person name="Birol I."/>
        </authorList>
    </citation>
    <scope>NUCLEOTIDE SEQUENCE</scope>
    <source>
        <strain evidence="1">Q903</strain>
    </source>
</reference>
<organism evidence="1">
    <name type="scientific">Picea sitchensis</name>
    <name type="common">Sitka spruce</name>
    <name type="synonym">Pinus sitchensis</name>
    <dbReference type="NCBI Taxonomy" id="3332"/>
    <lineage>
        <taxon>Eukaryota</taxon>
        <taxon>Viridiplantae</taxon>
        <taxon>Streptophyta</taxon>
        <taxon>Embryophyta</taxon>
        <taxon>Tracheophyta</taxon>
        <taxon>Spermatophyta</taxon>
        <taxon>Pinopsida</taxon>
        <taxon>Pinidae</taxon>
        <taxon>Conifers I</taxon>
        <taxon>Pinales</taxon>
        <taxon>Pinaceae</taxon>
        <taxon>Picea</taxon>
    </lineage>
</organism>
<dbReference type="EMBL" id="MK697705">
    <property type="protein sequence ID" value="QHR92648.1"/>
    <property type="molecule type" value="Genomic_DNA"/>
</dbReference>